<evidence type="ECO:0000256" key="1">
    <source>
        <dbReference type="ARBA" id="ARBA00000135"/>
    </source>
</evidence>
<dbReference type="InterPro" id="IPR008283">
    <property type="entry name" value="Peptidase_M17_N"/>
</dbReference>
<keyword evidence="12" id="KW-1185">Reference proteome</keyword>
<comment type="catalytic activity">
    <reaction evidence="2 8">
        <text>Release of an N-terminal amino acid, preferentially leucine, but not glutamic or aspartic acids.</text>
        <dbReference type="EC" id="3.4.11.10"/>
    </reaction>
</comment>
<evidence type="ECO:0000256" key="6">
    <source>
        <dbReference type="ARBA" id="ARBA00022801"/>
    </source>
</evidence>
<dbReference type="InterPro" id="IPR011356">
    <property type="entry name" value="Leucine_aapep/pepB"/>
</dbReference>
<dbReference type="Gene3D" id="3.40.220.10">
    <property type="entry name" value="Leucine Aminopeptidase, subunit E, domain 1"/>
    <property type="match status" value="1"/>
</dbReference>
<comment type="caution">
    <text evidence="11">The sequence shown here is derived from an EMBL/GenBank/DDBJ whole genome shotgun (WGS) entry which is preliminary data.</text>
</comment>
<reference evidence="11 12" key="1">
    <citation type="journal article" date="2013" name="Antonie Van Leeuwenhoek">
        <title>Dongia rigui sp. nov., isolated from freshwater of a large wetland in Korea.</title>
        <authorList>
            <person name="Baik K.S."/>
            <person name="Hwang Y.M."/>
            <person name="Choi J.S."/>
            <person name="Kwon J."/>
            <person name="Seong C.N."/>
        </authorList>
    </citation>
    <scope>NUCLEOTIDE SEQUENCE [LARGE SCALE GENOMIC DNA]</scope>
    <source>
        <strain evidence="11 12">04SU4-P</strain>
    </source>
</reference>
<sequence length="501" mass="52730">MKIEFVAKPAARAAVLVVLIAEGGKLGPRGEALDKALSGALQRSLSLPRFKGKKGEVADILVPAGTAARRVILLGLGAAKDLDSLSLREAGGSLAAHLLAEFESGATVLVDPVKGSQIDEAHMAGELALGVTLRNYRFDRFLTKPKADKAPALTDLSLVVTQVAAAQKVSARLQALANGVNLARDLTNEPPNELYPESFVARTKALSKLGVKVEALDEKQMAKLGLNALLSVGKGSAKPPRLLVLQYQGAPGKKGDGPLAFVGKGVCFDSGGLCIKRSGGMYEMKGDMAGGAAVVGLIRALAERKAKVNVVGVVGLVENMPSGTAFKPGDIVKTLAGRTIEMIDTDAEGRLVLIDALYYTASRFKPKSIVDMATLTYSIQQALGTVFAGIFANNDDLANQLTAAGQAVGERLWRMPLDKGYDEHLESRIADIKHHADDAESGDAPHAAALLKQFVEDRPWAHLDIAGREFAGKDRVTCPAGGTGYAVQLLEQFVAKAEGIL</sequence>
<name>A0ABU5E1A5_9PROT</name>
<dbReference type="PRINTS" id="PR00481">
    <property type="entry name" value="LAMNOPPTDASE"/>
</dbReference>
<dbReference type="HAMAP" id="MF_00181">
    <property type="entry name" value="Cytosol_peptidase_M17"/>
    <property type="match status" value="1"/>
</dbReference>
<feature type="domain" description="Peptidase M17 leucyl aminopeptidase N-terminal" evidence="10">
    <location>
        <begin position="17"/>
        <end position="145"/>
    </location>
</feature>
<dbReference type="NCBIfam" id="NF002077">
    <property type="entry name" value="PRK00913.2-4"/>
    <property type="match status" value="1"/>
</dbReference>
<evidence type="ECO:0000313" key="12">
    <source>
        <dbReference type="Proteomes" id="UP001271769"/>
    </source>
</evidence>
<organism evidence="11 12">
    <name type="scientific">Dongia rigui</name>
    <dbReference type="NCBI Taxonomy" id="940149"/>
    <lineage>
        <taxon>Bacteria</taxon>
        <taxon>Pseudomonadati</taxon>
        <taxon>Pseudomonadota</taxon>
        <taxon>Alphaproteobacteria</taxon>
        <taxon>Rhodospirillales</taxon>
        <taxon>Dongiaceae</taxon>
        <taxon>Dongia</taxon>
    </lineage>
</organism>
<dbReference type="NCBIfam" id="NF002075">
    <property type="entry name" value="PRK00913.2-2"/>
    <property type="match status" value="1"/>
</dbReference>
<evidence type="ECO:0000256" key="4">
    <source>
        <dbReference type="ARBA" id="ARBA00022438"/>
    </source>
</evidence>
<evidence type="ECO:0000256" key="3">
    <source>
        <dbReference type="ARBA" id="ARBA00009528"/>
    </source>
</evidence>
<keyword evidence="8" id="KW-0479">Metal-binding</keyword>
<evidence type="ECO:0000256" key="8">
    <source>
        <dbReference type="HAMAP-Rule" id="MF_00181"/>
    </source>
</evidence>
<dbReference type="InterPro" id="IPR023042">
    <property type="entry name" value="Peptidase_M17_leu_NH2_pept"/>
</dbReference>
<feature type="binding site" evidence="8">
    <location>
        <position position="264"/>
    </location>
    <ligand>
        <name>Mn(2+)</name>
        <dbReference type="ChEBI" id="CHEBI:29035"/>
        <label>2</label>
    </ligand>
</feature>
<keyword evidence="4 8" id="KW-0031">Aminopeptidase</keyword>
<dbReference type="Pfam" id="PF00883">
    <property type="entry name" value="Peptidase_M17"/>
    <property type="match status" value="1"/>
</dbReference>
<accession>A0ABU5E1A5</accession>
<dbReference type="SUPFAM" id="SSF53187">
    <property type="entry name" value="Zn-dependent exopeptidases"/>
    <property type="match status" value="1"/>
</dbReference>
<keyword evidence="8" id="KW-0963">Cytoplasm</keyword>
<feature type="domain" description="Cytosol aminopeptidase" evidence="9">
    <location>
        <begin position="181"/>
        <end position="490"/>
    </location>
</feature>
<dbReference type="CDD" id="cd00433">
    <property type="entry name" value="Peptidase_M17"/>
    <property type="match status" value="1"/>
</dbReference>
<protein>
    <recommendedName>
        <fullName evidence="8">Probable cytosol aminopeptidase</fullName>
        <ecNumber evidence="8">3.4.11.1</ecNumber>
    </recommendedName>
    <alternativeName>
        <fullName evidence="8">Leucine aminopeptidase</fullName>
        <shortName evidence="8">LAP</shortName>
        <ecNumber evidence="8">3.4.11.10</ecNumber>
    </alternativeName>
    <alternativeName>
        <fullName evidence="8">Leucyl aminopeptidase</fullName>
    </alternativeName>
</protein>
<comment type="cofactor">
    <cofactor evidence="8">
        <name>Mn(2+)</name>
        <dbReference type="ChEBI" id="CHEBI:29035"/>
    </cofactor>
    <text evidence="8">Binds 2 manganese ions per subunit.</text>
</comment>
<feature type="binding site" evidence="8">
    <location>
        <position position="348"/>
    </location>
    <ligand>
        <name>Mn(2+)</name>
        <dbReference type="ChEBI" id="CHEBI:29035"/>
        <label>1</label>
    </ligand>
</feature>
<dbReference type="PANTHER" id="PTHR11963">
    <property type="entry name" value="LEUCINE AMINOPEPTIDASE-RELATED"/>
    <property type="match status" value="1"/>
</dbReference>
<dbReference type="EMBL" id="JAXCLX010000002">
    <property type="protein sequence ID" value="MDY0873381.1"/>
    <property type="molecule type" value="Genomic_DNA"/>
</dbReference>
<dbReference type="PANTHER" id="PTHR11963:SF23">
    <property type="entry name" value="CYTOSOL AMINOPEPTIDASE"/>
    <property type="match status" value="1"/>
</dbReference>
<feature type="active site" evidence="8">
    <location>
        <position position="350"/>
    </location>
</feature>
<feature type="binding site" evidence="8">
    <location>
        <position position="269"/>
    </location>
    <ligand>
        <name>Mn(2+)</name>
        <dbReference type="ChEBI" id="CHEBI:29035"/>
        <label>2</label>
    </ligand>
</feature>
<feature type="binding site" evidence="8">
    <location>
        <position position="346"/>
    </location>
    <ligand>
        <name>Mn(2+)</name>
        <dbReference type="ChEBI" id="CHEBI:29035"/>
        <label>1</label>
    </ligand>
</feature>
<dbReference type="EC" id="3.4.11.10" evidence="8"/>
<dbReference type="InterPro" id="IPR043472">
    <property type="entry name" value="Macro_dom-like"/>
</dbReference>
<dbReference type="GO" id="GO:0004177">
    <property type="term" value="F:aminopeptidase activity"/>
    <property type="evidence" value="ECO:0007669"/>
    <property type="project" value="UniProtKB-KW"/>
</dbReference>
<dbReference type="SUPFAM" id="SSF52949">
    <property type="entry name" value="Macro domain-like"/>
    <property type="match status" value="1"/>
</dbReference>
<dbReference type="RefSeq" id="WP_320501834.1">
    <property type="nucleotide sequence ID" value="NZ_JAXCLX010000002.1"/>
</dbReference>
<feature type="binding site" evidence="8">
    <location>
        <position position="287"/>
    </location>
    <ligand>
        <name>Mn(2+)</name>
        <dbReference type="ChEBI" id="CHEBI:29035"/>
        <label>2</label>
    </ligand>
</feature>
<keyword evidence="7 8" id="KW-0464">Manganese</keyword>
<evidence type="ECO:0000259" key="9">
    <source>
        <dbReference type="Pfam" id="PF00883"/>
    </source>
</evidence>
<evidence type="ECO:0000313" key="11">
    <source>
        <dbReference type="EMBL" id="MDY0873381.1"/>
    </source>
</evidence>
<comment type="function">
    <text evidence="8">Presumably involved in the processing and regular turnover of intracellular proteins. Catalyzes the removal of unsubstituted N-terminal amino acids from various peptides.</text>
</comment>
<dbReference type="Proteomes" id="UP001271769">
    <property type="component" value="Unassembled WGS sequence"/>
</dbReference>
<keyword evidence="6 8" id="KW-0378">Hydrolase</keyword>
<gene>
    <name evidence="8" type="primary">pepA</name>
    <name evidence="11" type="ORF">SMD31_15680</name>
</gene>
<evidence type="ECO:0000256" key="5">
    <source>
        <dbReference type="ARBA" id="ARBA00022670"/>
    </source>
</evidence>
<dbReference type="EC" id="3.4.11.1" evidence="8"/>
<feature type="binding site" evidence="8">
    <location>
        <position position="348"/>
    </location>
    <ligand>
        <name>Mn(2+)</name>
        <dbReference type="ChEBI" id="CHEBI:29035"/>
        <label>2</label>
    </ligand>
</feature>
<comment type="similarity">
    <text evidence="3 8">Belongs to the peptidase M17 family.</text>
</comment>
<keyword evidence="5 8" id="KW-0645">Protease</keyword>
<proteinExistence type="inferred from homology"/>
<evidence type="ECO:0000259" key="10">
    <source>
        <dbReference type="Pfam" id="PF02789"/>
    </source>
</evidence>
<feature type="active site" evidence="8">
    <location>
        <position position="276"/>
    </location>
</feature>
<dbReference type="Gene3D" id="3.40.630.10">
    <property type="entry name" value="Zn peptidases"/>
    <property type="match status" value="1"/>
</dbReference>
<comment type="catalytic activity">
    <reaction evidence="1 8">
        <text>Release of an N-terminal amino acid, Xaa-|-Yaa-, in which Xaa is preferably Leu, but may be other amino acids including Pro although not Arg or Lys, and Yaa may be Pro. Amino acid amides and methyl esters are also readily hydrolyzed, but rates on arylamides are exceedingly low.</text>
        <dbReference type="EC" id="3.4.11.1"/>
    </reaction>
</comment>
<comment type="subcellular location">
    <subcellularLocation>
        <location evidence="8">Cytoplasm</location>
    </subcellularLocation>
</comment>
<evidence type="ECO:0000256" key="7">
    <source>
        <dbReference type="ARBA" id="ARBA00023211"/>
    </source>
</evidence>
<dbReference type="InterPro" id="IPR000819">
    <property type="entry name" value="Peptidase_M17_C"/>
</dbReference>
<feature type="binding site" evidence="8">
    <location>
        <position position="269"/>
    </location>
    <ligand>
        <name>Mn(2+)</name>
        <dbReference type="ChEBI" id="CHEBI:29035"/>
        <label>1</label>
    </ligand>
</feature>
<dbReference type="Pfam" id="PF02789">
    <property type="entry name" value="Peptidase_M17_N"/>
    <property type="match status" value="1"/>
</dbReference>
<evidence type="ECO:0000256" key="2">
    <source>
        <dbReference type="ARBA" id="ARBA00000967"/>
    </source>
</evidence>